<evidence type="ECO:0000313" key="2">
    <source>
        <dbReference type="Proteomes" id="UP000003793"/>
    </source>
</evidence>
<name>C0BF45_9FIRM</name>
<dbReference type="AlphaFoldDB" id="C0BF45"/>
<comment type="caution">
    <text evidence="1">The sequence shown here is derived from an EMBL/GenBank/DDBJ whole genome shotgun (WGS) entry which is preliminary data.</text>
</comment>
<dbReference type="Proteomes" id="UP000003793">
    <property type="component" value="Unassembled WGS sequence"/>
</dbReference>
<gene>
    <name evidence="1" type="ORF">COPCOM_03810</name>
</gene>
<organism evidence="1 2">
    <name type="scientific">Coprococcus comes ATCC 27758</name>
    <dbReference type="NCBI Taxonomy" id="470146"/>
    <lineage>
        <taxon>Bacteria</taxon>
        <taxon>Bacillati</taxon>
        <taxon>Bacillota</taxon>
        <taxon>Clostridia</taxon>
        <taxon>Lachnospirales</taxon>
        <taxon>Lachnospiraceae</taxon>
        <taxon>Coprococcus</taxon>
    </lineage>
</organism>
<evidence type="ECO:0000313" key="1">
    <source>
        <dbReference type="EMBL" id="EEG87890.1"/>
    </source>
</evidence>
<accession>C0BF45</accession>
<sequence length="50" mass="5628">MYPAQKQLMPKLATAMKSKILISLALLSSGFRFRFLCNQRGKSTVPLVKD</sequence>
<reference evidence="1 2" key="1">
    <citation type="submission" date="2009-02" db="EMBL/GenBank/DDBJ databases">
        <authorList>
            <person name="Fulton L."/>
            <person name="Clifton S."/>
            <person name="Fulton B."/>
            <person name="Xu J."/>
            <person name="Minx P."/>
            <person name="Pepin K.H."/>
            <person name="Johnson M."/>
            <person name="Bhonagiri V."/>
            <person name="Nash W.E."/>
            <person name="Mardis E.R."/>
            <person name="Wilson R.K."/>
        </authorList>
    </citation>
    <scope>NUCLEOTIDE SEQUENCE [LARGE SCALE GENOMIC DNA]</scope>
    <source>
        <strain evidence="1 2">ATCC 27758</strain>
    </source>
</reference>
<protein>
    <submittedName>
        <fullName evidence="1">Uncharacterized protein</fullName>
    </submittedName>
</protein>
<proteinExistence type="predicted"/>
<dbReference type="HOGENOM" id="CLU_3116781_0_0_9"/>
<reference evidence="1 2" key="2">
    <citation type="submission" date="2009-03" db="EMBL/GenBank/DDBJ databases">
        <title>Draft genome sequence of Coprococcus comes (ATCC 27758).</title>
        <authorList>
            <person name="Sudarsanam P."/>
            <person name="Ley R."/>
            <person name="Guruge J."/>
            <person name="Turnbaugh P.J."/>
            <person name="Mahowald M."/>
            <person name="Liep D."/>
            <person name="Gordon J."/>
        </authorList>
    </citation>
    <scope>NUCLEOTIDE SEQUENCE [LARGE SCALE GENOMIC DNA]</scope>
    <source>
        <strain evidence="1 2">ATCC 27758</strain>
    </source>
</reference>
<dbReference type="EMBL" id="ABVR01000046">
    <property type="protein sequence ID" value="EEG87890.1"/>
    <property type="molecule type" value="Genomic_DNA"/>
</dbReference>